<organism evidence="1 2">
    <name type="scientific">Salinisphaera orenii MK-B5</name>
    <dbReference type="NCBI Taxonomy" id="856730"/>
    <lineage>
        <taxon>Bacteria</taxon>
        <taxon>Pseudomonadati</taxon>
        <taxon>Pseudomonadota</taxon>
        <taxon>Gammaproteobacteria</taxon>
        <taxon>Salinisphaerales</taxon>
        <taxon>Salinisphaeraceae</taxon>
        <taxon>Salinisphaera</taxon>
    </lineage>
</organism>
<proteinExistence type="predicted"/>
<reference evidence="1 2" key="1">
    <citation type="submission" date="2013-10" db="EMBL/GenBank/DDBJ databases">
        <title>Salinisphaera orenii MK-B5 Genome Sequencing.</title>
        <authorList>
            <person name="Lai Q."/>
            <person name="Li C."/>
            <person name="Shao Z."/>
        </authorList>
    </citation>
    <scope>NUCLEOTIDE SEQUENCE [LARGE SCALE GENOMIC DNA]</scope>
    <source>
        <strain evidence="1 2">MK-B5</strain>
    </source>
</reference>
<sequence length="68" mass="7494">MRSSRLRKEGRMKTQRCNAVARNDDDLEPSLRPPGSVCRYGGVRNVSVGGFVGAVQAIFCVERVVPPF</sequence>
<evidence type="ECO:0000313" key="2">
    <source>
        <dbReference type="Proteomes" id="UP000283993"/>
    </source>
</evidence>
<dbReference type="EMBL" id="AYKH01000001">
    <property type="protein sequence ID" value="ROO30588.1"/>
    <property type="molecule type" value="Genomic_DNA"/>
</dbReference>
<dbReference type="AlphaFoldDB" id="A0A423PYI2"/>
<dbReference type="Proteomes" id="UP000283993">
    <property type="component" value="Unassembled WGS sequence"/>
</dbReference>
<evidence type="ECO:0000313" key="1">
    <source>
        <dbReference type="EMBL" id="ROO30588.1"/>
    </source>
</evidence>
<name>A0A423PYI2_9GAMM</name>
<accession>A0A423PYI2</accession>
<protein>
    <submittedName>
        <fullName evidence="1">Uncharacterized protein</fullName>
    </submittedName>
</protein>
<comment type="caution">
    <text evidence="1">The sequence shown here is derived from an EMBL/GenBank/DDBJ whole genome shotgun (WGS) entry which is preliminary data.</text>
</comment>
<gene>
    <name evidence="1" type="ORF">SAOR_00900</name>
</gene>
<keyword evidence="2" id="KW-1185">Reference proteome</keyword>